<proteinExistence type="predicted"/>
<accession>A0A0K6ICP4</accession>
<gene>
    <name evidence="2" type="ORF">Ga0061069_11730</name>
</gene>
<dbReference type="SUPFAM" id="SSF74863">
    <property type="entry name" value="Thiol:disulfide interchange protein DsbD, N-terminal domain (DsbD-alpha)"/>
    <property type="match status" value="1"/>
</dbReference>
<name>A0A0K6ICP4_9BURK</name>
<evidence type="ECO:0000313" key="2">
    <source>
        <dbReference type="EMBL" id="CUB00813.1"/>
    </source>
</evidence>
<dbReference type="Gene3D" id="2.60.40.1250">
    <property type="entry name" value="Thiol:disulfide interchange protein DsbD, N-terminal domain"/>
    <property type="match status" value="1"/>
</dbReference>
<protein>
    <submittedName>
        <fullName evidence="2">Disulphide bond corrector protein DsbC</fullName>
    </submittedName>
</protein>
<keyword evidence="3" id="KW-1185">Reference proteome</keyword>
<dbReference type="EMBL" id="CYHF01000017">
    <property type="protein sequence ID" value="CUB00813.1"/>
    <property type="molecule type" value="Genomic_DNA"/>
</dbReference>
<feature type="domain" description="Thiol:disulfide interchange protein DsbD N-terminal" evidence="1">
    <location>
        <begin position="52"/>
        <end position="161"/>
    </location>
</feature>
<dbReference type="InterPro" id="IPR028250">
    <property type="entry name" value="DsbDN"/>
</dbReference>
<dbReference type="OrthoDB" id="9762614at2"/>
<dbReference type="AlphaFoldDB" id="A0A0K6ICP4"/>
<evidence type="ECO:0000313" key="3">
    <source>
        <dbReference type="Proteomes" id="UP000183649"/>
    </source>
</evidence>
<dbReference type="STRING" id="339866.GCA_001418255_03038"/>
<evidence type="ECO:0000259" key="1">
    <source>
        <dbReference type="Pfam" id="PF11412"/>
    </source>
</evidence>
<organism evidence="2 3">
    <name type="scientific">Thiomonas bhubaneswarensis</name>
    <dbReference type="NCBI Taxonomy" id="339866"/>
    <lineage>
        <taxon>Bacteria</taxon>
        <taxon>Pseudomonadati</taxon>
        <taxon>Pseudomonadota</taxon>
        <taxon>Betaproteobacteria</taxon>
        <taxon>Burkholderiales</taxon>
        <taxon>Thiomonas</taxon>
    </lineage>
</organism>
<sequence>MKPKLRRMAAVSLIALTVLIGAALLFHAAYPDPGLTPAAAGDLVDSSAKVGASAAINGPNAVVTLHIDAGWHVYANPPSAPYLIPVTVVAQRSGRTLAIQPLYPPGQDIGLHINGKTIRVYENGTRIALPGLSRLRDVRIQVQIQACADKGLCLPPATIVATTQ</sequence>
<dbReference type="Pfam" id="PF11412">
    <property type="entry name" value="DsbD_N"/>
    <property type="match status" value="1"/>
</dbReference>
<reference evidence="3" key="1">
    <citation type="submission" date="2015-08" db="EMBL/GenBank/DDBJ databases">
        <authorList>
            <person name="Varghese N."/>
        </authorList>
    </citation>
    <scope>NUCLEOTIDE SEQUENCE [LARGE SCALE GENOMIC DNA]</scope>
    <source>
        <strain evidence="3">DSM 18181</strain>
    </source>
</reference>
<dbReference type="RefSeq" id="WP_072243093.1">
    <property type="nucleotide sequence ID" value="NZ_CYHF01000017.1"/>
</dbReference>
<dbReference type="Proteomes" id="UP000183649">
    <property type="component" value="Unassembled WGS sequence"/>
</dbReference>
<dbReference type="InterPro" id="IPR036929">
    <property type="entry name" value="DsbDN_sf"/>
</dbReference>